<accession>A0ABX0MW09</accession>
<dbReference type="Proteomes" id="UP000610594">
    <property type="component" value="Unassembled WGS sequence"/>
</dbReference>
<evidence type="ECO:0000259" key="4">
    <source>
        <dbReference type="PROSITE" id="PS50110"/>
    </source>
</evidence>
<evidence type="ECO:0000256" key="1">
    <source>
        <dbReference type="ARBA" id="ARBA00022741"/>
    </source>
</evidence>
<dbReference type="PANTHER" id="PTHR43384">
    <property type="entry name" value="SEPTUM SITE-DETERMINING PROTEIN MIND HOMOLOG, CHLOROPLASTIC-RELATED"/>
    <property type="match status" value="1"/>
</dbReference>
<feature type="modified residue" description="4-aspartylphosphate" evidence="3">
    <location>
        <position position="54"/>
    </location>
</feature>
<evidence type="ECO:0000313" key="6">
    <source>
        <dbReference type="Proteomes" id="UP000610594"/>
    </source>
</evidence>
<evidence type="ECO:0000256" key="2">
    <source>
        <dbReference type="ARBA" id="ARBA00022840"/>
    </source>
</evidence>
<keyword evidence="2" id="KW-0067">ATP-binding</keyword>
<evidence type="ECO:0000313" key="5">
    <source>
        <dbReference type="EMBL" id="NHZ62049.1"/>
    </source>
</evidence>
<dbReference type="Gene3D" id="3.40.50.300">
    <property type="entry name" value="P-loop containing nucleotide triphosphate hydrolases"/>
    <property type="match status" value="1"/>
</dbReference>
<dbReference type="EMBL" id="WHJF01000012">
    <property type="protein sequence ID" value="NHZ62049.1"/>
    <property type="molecule type" value="Genomic_DNA"/>
</dbReference>
<dbReference type="Pfam" id="PF13614">
    <property type="entry name" value="AAA_31"/>
    <property type="match status" value="1"/>
</dbReference>
<dbReference type="Gene3D" id="3.40.50.2300">
    <property type="match status" value="1"/>
</dbReference>
<comment type="caution">
    <text evidence="5">The sequence shown here is derived from an EMBL/GenBank/DDBJ whole genome shotgun (WGS) entry which is preliminary data.</text>
</comment>
<proteinExistence type="predicted"/>
<dbReference type="PANTHER" id="PTHR43384:SF6">
    <property type="entry name" value="SEPTUM SITE-DETERMINING PROTEIN MIND HOMOLOG, CHLOROPLASTIC"/>
    <property type="match status" value="1"/>
</dbReference>
<dbReference type="InterPro" id="IPR001789">
    <property type="entry name" value="Sig_transdc_resp-reg_receiver"/>
</dbReference>
<sequence>MKALLITQDSQLQAEIAAQGAARMPPVTLVAVRSRLRDALERVLPDSPALVIVDASGLDEDEAELLVRLAKLYPGATFMLLTRDQQQNLLIRAMRAGVREVLQLPLVHGAFHDAINRIADAANAGKVCDGKVLAFISCKGGSGATFLSTNFAYALASLADKKVILIDLHGQFGDATLYVSDQKPAMTLSDVCSQIARIDGAFLDSCLVHVTPNFGILAAADDPAHAVELKPEQMDVILRVARQHYDYVVLDVGRQIDAISLRALDNADAIYPVLQLALPDLRDGRRLLDIFRSLGYAIENTRLIVNRYEKGGRLRLQDVQASLGAEVMHTVPNDYVNVTDSVNQGVPVLQLSRASPVARSLAELVELVTARRVPEAKGLLTRLFGRAEVEQ</sequence>
<dbReference type="InterPro" id="IPR025669">
    <property type="entry name" value="AAA_dom"/>
</dbReference>
<dbReference type="SUPFAM" id="SSF52540">
    <property type="entry name" value="P-loop containing nucleoside triphosphate hydrolases"/>
    <property type="match status" value="1"/>
</dbReference>
<dbReference type="InterPro" id="IPR027417">
    <property type="entry name" value="P-loop_NTPase"/>
</dbReference>
<protein>
    <submittedName>
        <fullName evidence="5">AAA family ATPase</fullName>
    </submittedName>
</protein>
<organism evidence="5 6">
    <name type="scientific">Massilia genomosp. 1</name>
    <dbReference type="NCBI Taxonomy" id="2609280"/>
    <lineage>
        <taxon>Bacteria</taxon>
        <taxon>Pseudomonadati</taxon>
        <taxon>Pseudomonadota</taxon>
        <taxon>Betaproteobacteria</taxon>
        <taxon>Burkholderiales</taxon>
        <taxon>Oxalobacteraceae</taxon>
        <taxon>Telluria group</taxon>
        <taxon>Massilia</taxon>
    </lineage>
</organism>
<keyword evidence="6" id="KW-1185">Reference proteome</keyword>
<dbReference type="InterPro" id="IPR050625">
    <property type="entry name" value="ParA/MinD_ATPase"/>
</dbReference>
<dbReference type="InterPro" id="IPR011006">
    <property type="entry name" value="CheY-like_superfamily"/>
</dbReference>
<evidence type="ECO:0000256" key="3">
    <source>
        <dbReference type="PROSITE-ProRule" id="PRU00169"/>
    </source>
</evidence>
<dbReference type="PROSITE" id="PS50110">
    <property type="entry name" value="RESPONSE_REGULATORY"/>
    <property type="match status" value="1"/>
</dbReference>
<keyword evidence="1" id="KW-0547">Nucleotide-binding</keyword>
<name>A0ABX0MW09_9BURK</name>
<reference evidence="5 6" key="1">
    <citation type="submission" date="2019-10" db="EMBL/GenBank/DDBJ databases">
        <title>Taxonomy of Antarctic Massilia spp.: description of Massilia rubra sp. nov., Massilia aquatica sp. nov., Massilia mucilaginosa sp. nov., Massilia frigida sp. nov. isolated from streams, lakes and regoliths.</title>
        <authorList>
            <person name="Holochova P."/>
            <person name="Sedlacek I."/>
            <person name="Kralova S."/>
            <person name="Maslanova I."/>
            <person name="Busse H.-J."/>
            <person name="Stankova E."/>
            <person name="Vrbovska V."/>
            <person name="Kovarovic V."/>
            <person name="Bartak M."/>
            <person name="Svec P."/>
            <person name="Pantucek R."/>
        </authorList>
    </citation>
    <scope>NUCLEOTIDE SEQUENCE [LARGE SCALE GENOMIC DNA]</scope>
    <source>
        <strain evidence="5 6">CCM 8694</strain>
    </source>
</reference>
<gene>
    <name evidence="5" type="ORF">F1735_06980</name>
</gene>
<dbReference type="SUPFAM" id="SSF52172">
    <property type="entry name" value="CheY-like"/>
    <property type="match status" value="1"/>
</dbReference>
<dbReference type="RefSeq" id="WP_167236260.1">
    <property type="nucleotide sequence ID" value="NZ_WHJF01000012.1"/>
</dbReference>
<feature type="domain" description="Response regulatory" evidence="4">
    <location>
        <begin position="3"/>
        <end position="119"/>
    </location>
</feature>
<keyword evidence="3" id="KW-0597">Phosphoprotein</keyword>